<dbReference type="GO" id="GO:0046394">
    <property type="term" value="P:carboxylic acid biosynthetic process"/>
    <property type="evidence" value="ECO:0007669"/>
    <property type="project" value="UniProtKB-ARBA"/>
</dbReference>
<keyword evidence="3" id="KW-0032">Aminotransferase</keyword>
<dbReference type="GO" id="GO:0008483">
    <property type="term" value="F:transaminase activity"/>
    <property type="evidence" value="ECO:0007669"/>
    <property type="project" value="UniProtKB-KW"/>
</dbReference>
<keyword evidence="3" id="KW-0808">Transferase</keyword>
<dbReference type="InterPro" id="IPR001544">
    <property type="entry name" value="Aminotrans_IV"/>
</dbReference>
<dbReference type="Gene3D" id="3.30.470.10">
    <property type="match status" value="1"/>
</dbReference>
<dbReference type="RefSeq" id="WP_188899055.1">
    <property type="nucleotide sequence ID" value="NZ_BMKS01000003.1"/>
</dbReference>
<dbReference type="AlphaFoldDB" id="A0A8J3EBD7"/>
<dbReference type="PANTHER" id="PTHR42743">
    <property type="entry name" value="AMINO-ACID AMINOTRANSFERASE"/>
    <property type="match status" value="1"/>
</dbReference>
<dbReference type="InterPro" id="IPR050571">
    <property type="entry name" value="Class-IV_PLP-Dep_Aminotrnsfr"/>
</dbReference>
<evidence type="ECO:0000256" key="2">
    <source>
        <dbReference type="ARBA" id="ARBA00014472"/>
    </source>
</evidence>
<dbReference type="Pfam" id="PF01063">
    <property type="entry name" value="Aminotran_4"/>
    <property type="match status" value="1"/>
</dbReference>
<keyword evidence="4" id="KW-1185">Reference proteome</keyword>
<sequence length="305" mass="33098">MAWQAKVLIHNGRSVPFEEARIHPLSVVAAYGVGVFEGIRAYRNPATGRFFVFRLEEHLARIGQGMKIMRFDDPPSLATLREGVLRAVRENAPDEDAYIRLQVQIEAIGSQASTGPTGWFCACVPRERSAKYASGLSLGVSSWVRIADGAMPPRVKATANYHAGRLAGLQAKADGYDMAVILNHLGKVSETPGACLFLVRDGRLVTPSRQSDILESVTRDTVLTLAGEMGLAAEERLVDRTELYVVEEAFICGTGQELQPVVAVDRLPVGDGRPGAITMRLQAAYESVVRGTTDAHAEWRTPVAA</sequence>
<dbReference type="SUPFAM" id="SSF56752">
    <property type="entry name" value="D-aminoacid aminotransferase-like PLP-dependent enzymes"/>
    <property type="match status" value="1"/>
</dbReference>
<dbReference type="EMBL" id="BMKS01000003">
    <property type="protein sequence ID" value="GGG25105.1"/>
    <property type="molecule type" value="Genomic_DNA"/>
</dbReference>
<protein>
    <recommendedName>
        <fullName evidence="2">Probable branched-chain-amino-acid aminotransferase</fullName>
    </recommendedName>
</protein>
<evidence type="ECO:0000313" key="3">
    <source>
        <dbReference type="EMBL" id="GGG25105.1"/>
    </source>
</evidence>
<comment type="caution">
    <text evidence="3">The sequence shown here is derived from an EMBL/GenBank/DDBJ whole genome shotgun (WGS) entry which is preliminary data.</text>
</comment>
<gene>
    <name evidence="3" type="ORF">GCM10010964_11420</name>
</gene>
<accession>A0A8J3EBD7</accession>
<dbReference type="PANTHER" id="PTHR42743:SF4">
    <property type="entry name" value="BRANCHED-CHAIN-AMINO-ACID AMINOTRANSFERASE-RELATED"/>
    <property type="match status" value="1"/>
</dbReference>
<dbReference type="Proteomes" id="UP000597507">
    <property type="component" value="Unassembled WGS sequence"/>
</dbReference>
<reference evidence="3 4" key="1">
    <citation type="journal article" date="2014" name="Int. J. Syst. Evol. Microbiol.">
        <title>Complete genome sequence of Corynebacterium casei LMG S-19264T (=DSM 44701T), isolated from a smear-ripened cheese.</title>
        <authorList>
            <consortium name="US DOE Joint Genome Institute (JGI-PGF)"/>
            <person name="Walter F."/>
            <person name="Albersmeier A."/>
            <person name="Kalinowski J."/>
            <person name="Ruckert C."/>
        </authorList>
    </citation>
    <scope>NUCLEOTIDE SEQUENCE [LARGE SCALE GENOMIC DNA]</scope>
    <source>
        <strain evidence="3 4">CGMCC 1.16330</strain>
    </source>
</reference>
<evidence type="ECO:0000256" key="1">
    <source>
        <dbReference type="ARBA" id="ARBA00009320"/>
    </source>
</evidence>
<proteinExistence type="inferred from homology"/>
<dbReference type="InterPro" id="IPR036038">
    <property type="entry name" value="Aminotransferase-like"/>
</dbReference>
<organism evidence="3 4">
    <name type="scientific">Caldovatus sediminis</name>
    <dbReference type="NCBI Taxonomy" id="2041189"/>
    <lineage>
        <taxon>Bacteria</taxon>
        <taxon>Pseudomonadati</taxon>
        <taxon>Pseudomonadota</taxon>
        <taxon>Alphaproteobacteria</taxon>
        <taxon>Acetobacterales</taxon>
        <taxon>Roseomonadaceae</taxon>
        <taxon>Caldovatus</taxon>
    </lineage>
</organism>
<dbReference type="Gene3D" id="3.20.10.10">
    <property type="entry name" value="D-amino Acid Aminotransferase, subunit A, domain 2"/>
    <property type="match status" value="1"/>
</dbReference>
<dbReference type="InterPro" id="IPR043132">
    <property type="entry name" value="BCAT-like_C"/>
</dbReference>
<comment type="similarity">
    <text evidence="1">Belongs to the class-IV pyridoxal-phosphate-dependent aminotransferase family.</text>
</comment>
<name>A0A8J3EBD7_9PROT</name>
<evidence type="ECO:0000313" key="4">
    <source>
        <dbReference type="Proteomes" id="UP000597507"/>
    </source>
</evidence>
<dbReference type="InterPro" id="IPR043131">
    <property type="entry name" value="BCAT-like_N"/>
</dbReference>